<gene>
    <name evidence="1" type="ORF">BECKFW1821C_GA0114237_10975</name>
</gene>
<dbReference type="AlphaFoldDB" id="A0A450U197"/>
<dbReference type="EMBL" id="CAADFE010000097">
    <property type="protein sequence ID" value="VFJ76066.1"/>
    <property type="molecule type" value="Genomic_DNA"/>
</dbReference>
<name>A0A450U197_9GAMM</name>
<proteinExistence type="predicted"/>
<evidence type="ECO:0000313" key="1">
    <source>
        <dbReference type="EMBL" id="VFJ76066.1"/>
    </source>
</evidence>
<sequence length="79" mass="8755">MTTQVDLRFIQDPPSSGLTAAAITVIRSTVSQGHPRMCKRKKGQVFSFSIDLAESPTRMMLLTREYCSPKQSPISRGIV</sequence>
<protein>
    <submittedName>
        <fullName evidence="1">Uncharacterized protein</fullName>
    </submittedName>
</protein>
<reference evidence="1" key="1">
    <citation type="submission" date="2019-02" db="EMBL/GenBank/DDBJ databases">
        <authorList>
            <person name="Gruber-Vodicka R. H."/>
            <person name="Seah K. B. B."/>
        </authorList>
    </citation>
    <scope>NUCLEOTIDE SEQUENCE</scope>
    <source>
        <strain evidence="1">BECK_BZ131</strain>
    </source>
</reference>
<organism evidence="1">
    <name type="scientific">Candidatus Kentrum sp. FW</name>
    <dbReference type="NCBI Taxonomy" id="2126338"/>
    <lineage>
        <taxon>Bacteria</taxon>
        <taxon>Pseudomonadati</taxon>
        <taxon>Pseudomonadota</taxon>
        <taxon>Gammaproteobacteria</taxon>
        <taxon>Candidatus Kentrum</taxon>
    </lineage>
</organism>
<accession>A0A450U197</accession>